<protein>
    <submittedName>
        <fullName evidence="10">Efflux transporter outer membrane subunit</fullName>
    </submittedName>
</protein>
<evidence type="ECO:0000256" key="4">
    <source>
        <dbReference type="ARBA" id="ARBA00022692"/>
    </source>
</evidence>
<dbReference type="GO" id="GO:0015562">
    <property type="term" value="F:efflux transmembrane transporter activity"/>
    <property type="evidence" value="ECO:0007669"/>
    <property type="project" value="InterPro"/>
</dbReference>
<comment type="similarity">
    <text evidence="2 9">Belongs to the outer membrane factor (OMF) (TC 1.B.17) family.</text>
</comment>
<keyword evidence="6 9" id="KW-0472">Membrane</keyword>
<keyword evidence="7 9" id="KW-0564">Palmitate</keyword>
<evidence type="ECO:0000256" key="6">
    <source>
        <dbReference type="ARBA" id="ARBA00023136"/>
    </source>
</evidence>
<evidence type="ECO:0000256" key="1">
    <source>
        <dbReference type="ARBA" id="ARBA00004370"/>
    </source>
</evidence>
<evidence type="ECO:0000313" key="11">
    <source>
        <dbReference type="Proteomes" id="UP000451565"/>
    </source>
</evidence>
<keyword evidence="11" id="KW-1185">Reference proteome</keyword>
<dbReference type="InterPro" id="IPR003423">
    <property type="entry name" value="OMP_efflux"/>
</dbReference>
<dbReference type="GO" id="GO:0005886">
    <property type="term" value="C:plasma membrane"/>
    <property type="evidence" value="ECO:0007669"/>
    <property type="project" value="UniProtKB-SubCell"/>
</dbReference>
<comment type="subcellular location">
    <subcellularLocation>
        <location evidence="9">Cell membrane</location>
        <topology evidence="9">Lipid-anchor</topology>
    </subcellularLocation>
    <subcellularLocation>
        <location evidence="1">Membrane</location>
    </subcellularLocation>
</comment>
<evidence type="ECO:0000256" key="2">
    <source>
        <dbReference type="ARBA" id="ARBA00007613"/>
    </source>
</evidence>
<dbReference type="PANTHER" id="PTHR30203:SF20">
    <property type="entry name" value="MULTIDRUG RESISTANCE OUTER MEMBRANE PROTEIN MDTP-RELATED"/>
    <property type="match status" value="1"/>
</dbReference>
<dbReference type="RefSeq" id="WP_153234463.1">
    <property type="nucleotide sequence ID" value="NZ_WINI01000004.1"/>
</dbReference>
<dbReference type="AlphaFoldDB" id="A0A843YTM1"/>
<dbReference type="PANTHER" id="PTHR30203">
    <property type="entry name" value="OUTER MEMBRANE CATION EFFLUX PROTEIN"/>
    <property type="match status" value="1"/>
</dbReference>
<dbReference type="InterPro" id="IPR010131">
    <property type="entry name" value="MdtP/NodT-like"/>
</dbReference>
<accession>A0A843YTM1</accession>
<dbReference type="Pfam" id="PF02321">
    <property type="entry name" value="OEP"/>
    <property type="match status" value="2"/>
</dbReference>
<evidence type="ECO:0000256" key="9">
    <source>
        <dbReference type="RuleBase" id="RU362097"/>
    </source>
</evidence>
<dbReference type="EMBL" id="WINI01000004">
    <property type="protein sequence ID" value="MQR00848.1"/>
    <property type="molecule type" value="Genomic_DNA"/>
</dbReference>
<evidence type="ECO:0000313" key="10">
    <source>
        <dbReference type="EMBL" id="MQR00848.1"/>
    </source>
</evidence>
<reference evidence="10 11" key="1">
    <citation type="submission" date="2019-10" db="EMBL/GenBank/DDBJ databases">
        <title>Glaciimonas soli sp. nov., a psychrophilic bacterium isolated from the forest soil of a high elevation mountain in Taiwan.</title>
        <authorList>
            <person name="Wang L.-T."/>
            <person name="Shieh W.Y."/>
        </authorList>
    </citation>
    <scope>NUCLEOTIDE SEQUENCE [LARGE SCALE GENOMIC DNA]</scope>
    <source>
        <strain evidence="10 11">GS1</strain>
    </source>
</reference>
<dbReference type="Gene3D" id="2.20.200.10">
    <property type="entry name" value="Outer membrane efflux proteins (OEP)"/>
    <property type="match status" value="1"/>
</dbReference>
<dbReference type="Gene3D" id="1.20.1600.10">
    <property type="entry name" value="Outer membrane efflux proteins (OEP)"/>
    <property type="match status" value="1"/>
</dbReference>
<feature type="signal peptide" evidence="9">
    <location>
        <begin position="1"/>
        <end position="31"/>
    </location>
</feature>
<keyword evidence="3 9" id="KW-1134">Transmembrane beta strand</keyword>
<organism evidence="10 11">
    <name type="scientific">Glaciimonas soli</name>
    <dbReference type="NCBI Taxonomy" id="2590999"/>
    <lineage>
        <taxon>Bacteria</taxon>
        <taxon>Pseudomonadati</taxon>
        <taxon>Pseudomonadota</taxon>
        <taxon>Betaproteobacteria</taxon>
        <taxon>Burkholderiales</taxon>
        <taxon>Oxalobacteraceae</taxon>
        <taxon>Glaciimonas</taxon>
    </lineage>
</organism>
<proteinExistence type="inferred from homology"/>
<sequence>MNYLVRYHMRYGKLLPLIAALMLAGCVIPPAKDPAPVLNPPQAGDFARAGTAQWPAANWWKQFNDPQLDVLITRALAESPSMAVAHARFQQATASASGVAASSGASLAFDASVSRQLYTDNYIYPPPLGGAYDNSGMMDFHFSYDFDFWGRNRSALESAVGQVAAAQAETAGAAASLSAAIAKTYFQWQALNAHITMVQSIESQRNKLIQLGLSRVKSGIDPGDNLHALHADAAAPRQTLIQLETQREQTLYQLKSLVGGNDDLHQLKAVALPQVNADLPADLRLDLLARRPDVAAARDRIQASLSAVDSARAEFYPDISISAFLGLNSLRMGQLLRASSREQGITPAIHLPIFDAGRIRANLNMNRADAALAVAQYEQAVLSAVSDVNDAVVRLDGIARESQPLERQTEARQHDLQSVSRRVEAGLADKREVLRDQLSIVALQDQELTRHAQALAAQIDLIKALGGGYDKADADAKTQTKQ</sequence>
<feature type="chain" id="PRO_5033114210" evidence="9">
    <location>
        <begin position="32"/>
        <end position="482"/>
    </location>
</feature>
<evidence type="ECO:0000256" key="7">
    <source>
        <dbReference type="ARBA" id="ARBA00023139"/>
    </source>
</evidence>
<dbReference type="Proteomes" id="UP000451565">
    <property type="component" value="Unassembled WGS sequence"/>
</dbReference>
<dbReference type="PROSITE" id="PS51257">
    <property type="entry name" value="PROKAR_LIPOPROTEIN"/>
    <property type="match status" value="1"/>
</dbReference>
<dbReference type="OrthoDB" id="9770517at2"/>
<evidence type="ECO:0000256" key="5">
    <source>
        <dbReference type="ARBA" id="ARBA00022729"/>
    </source>
</evidence>
<comment type="caution">
    <text evidence="10">The sequence shown here is derived from an EMBL/GenBank/DDBJ whole genome shotgun (WGS) entry which is preliminary data.</text>
</comment>
<keyword evidence="4 9" id="KW-0812">Transmembrane</keyword>
<dbReference type="SUPFAM" id="SSF56954">
    <property type="entry name" value="Outer membrane efflux proteins (OEP)"/>
    <property type="match status" value="1"/>
</dbReference>
<keyword evidence="8 9" id="KW-0449">Lipoprotein</keyword>
<evidence type="ECO:0000256" key="3">
    <source>
        <dbReference type="ARBA" id="ARBA00022452"/>
    </source>
</evidence>
<dbReference type="NCBIfam" id="TIGR01845">
    <property type="entry name" value="outer_NodT"/>
    <property type="match status" value="1"/>
</dbReference>
<name>A0A843YTM1_9BURK</name>
<keyword evidence="5 9" id="KW-0732">Signal</keyword>
<gene>
    <name evidence="10" type="ORF">GEV47_09145</name>
</gene>
<evidence type="ECO:0000256" key="8">
    <source>
        <dbReference type="ARBA" id="ARBA00023288"/>
    </source>
</evidence>